<comment type="similarity">
    <text evidence="1">Belongs to the bacterial solute-binding protein 7 family.</text>
</comment>
<dbReference type="NCBIfam" id="NF037995">
    <property type="entry name" value="TRAP_S1"/>
    <property type="match status" value="1"/>
</dbReference>
<dbReference type="EMBL" id="FOVR01000018">
    <property type="protein sequence ID" value="SFP00492.1"/>
    <property type="molecule type" value="Genomic_DNA"/>
</dbReference>
<dbReference type="Proteomes" id="UP000199236">
    <property type="component" value="Unassembled WGS sequence"/>
</dbReference>
<name>A0A1I5LTD0_9HYPH</name>
<evidence type="ECO:0000313" key="5">
    <source>
        <dbReference type="EMBL" id="SFP00492.1"/>
    </source>
</evidence>
<dbReference type="PANTHER" id="PTHR33376">
    <property type="match status" value="1"/>
</dbReference>
<evidence type="ECO:0000256" key="4">
    <source>
        <dbReference type="SAM" id="SignalP"/>
    </source>
</evidence>
<evidence type="ECO:0000256" key="2">
    <source>
        <dbReference type="ARBA" id="ARBA00022448"/>
    </source>
</evidence>
<dbReference type="CDD" id="cd13603">
    <property type="entry name" value="PBP2_TRAP_Siap_TeaA_like"/>
    <property type="match status" value="1"/>
</dbReference>
<dbReference type="GO" id="GO:0055085">
    <property type="term" value="P:transmembrane transport"/>
    <property type="evidence" value="ECO:0007669"/>
    <property type="project" value="InterPro"/>
</dbReference>
<evidence type="ECO:0000313" key="6">
    <source>
        <dbReference type="Proteomes" id="UP000199236"/>
    </source>
</evidence>
<keyword evidence="3 4" id="KW-0732">Signal</keyword>
<dbReference type="Gene3D" id="3.40.190.170">
    <property type="entry name" value="Bacterial extracellular solute-binding protein, family 7"/>
    <property type="match status" value="1"/>
</dbReference>
<dbReference type="InterPro" id="IPR038404">
    <property type="entry name" value="TRAP_DctP_sf"/>
</dbReference>
<evidence type="ECO:0000256" key="3">
    <source>
        <dbReference type="ARBA" id="ARBA00022729"/>
    </source>
</evidence>
<dbReference type="AlphaFoldDB" id="A0A1I5LTD0"/>
<gene>
    <name evidence="5" type="ORF">SAMN04488056_1185</name>
</gene>
<reference evidence="5 6" key="1">
    <citation type="submission" date="2016-10" db="EMBL/GenBank/DDBJ databases">
        <authorList>
            <person name="de Groot N.N."/>
        </authorList>
    </citation>
    <scope>NUCLEOTIDE SEQUENCE [LARGE SCALE GENOMIC DNA]</scope>
    <source>
        <strain evidence="5 6">CGMCC 1.9157</strain>
    </source>
</reference>
<dbReference type="OrthoDB" id="8673861at2"/>
<dbReference type="PANTHER" id="PTHR33376:SF7">
    <property type="entry name" value="C4-DICARBOXYLATE-BINDING PROTEIN DCTB"/>
    <property type="match status" value="1"/>
</dbReference>
<dbReference type="Pfam" id="PF03480">
    <property type="entry name" value="DctP"/>
    <property type="match status" value="1"/>
</dbReference>
<dbReference type="RefSeq" id="WP_090075369.1">
    <property type="nucleotide sequence ID" value="NZ_FOVR01000018.1"/>
</dbReference>
<sequence>MKFKTLLASVALSVFLAGPSLAMDPINIAFAGPEDASVDGEYVFAKTFKDTIAEHGVDVTIHPNGTLGKEDERLDQTSQGLIEIDLGSPAVLFKMSKSAPSLYLPFLFQSEKQWDDVIAKSSILESINEDAAKYGVRVPGFNMRGGLVGIFTTDIPATKMSDLKGVRLRAQNGDQIKFFESWGAKGTIVSFAEVPNALQTGVAQGYFNPPSSAIKARHTDMLKQFTPLDAMPVARVILMSKDWYDALTDEERGWVDEAYDKALAANRAWSAEYGAAAINQLADLGVSVNPLEPGEREKFVKAATAIWTEVGDKDVIEKIQTALK</sequence>
<accession>A0A1I5LTD0</accession>
<feature type="signal peptide" evidence="4">
    <location>
        <begin position="1"/>
        <end position="22"/>
    </location>
</feature>
<feature type="chain" id="PRO_5011521824" evidence="4">
    <location>
        <begin position="23"/>
        <end position="324"/>
    </location>
</feature>
<dbReference type="STRING" id="655353.SAMN04488056_1185"/>
<keyword evidence="6" id="KW-1185">Reference proteome</keyword>
<protein>
    <submittedName>
        <fullName evidence="5">TRAP-type C4-dicarboxylate transport system, substrate-binding protein</fullName>
    </submittedName>
</protein>
<keyword evidence="2" id="KW-0813">Transport</keyword>
<proteinExistence type="inferred from homology"/>
<evidence type="ECO:0000256" key="1">
    <source>
        <dbReference type="ARBA" id="ARBA00009023"/>
    </source>
</evidence>
<dbReference type="InterPro" id="IPR018389">
    <property type="entry name" value="DctP_fam"/>
</dbReference>
<organism evidence="5 6">
    <name type="scientific">Cohaesibacter marisflavi</name>
    <dbReference type="NCBI Taxonomy" id="655353"/>
    <lineage>
        <taxon>Bacteria</taxon>
        <taxon>Pseudomonadati</taxon>
        <taxon>Pseudomonadota</taxon>
        <taxon>Alphaproteobacteria</taxon>
        <taxon>Hyphomicrobiales</taxon>
        <taxon>Cohaesibacteraceae</taxon>
    </lineage>
</organism>